<dbReference type="HAMAP" id="MF_01342">
    <property type="entry name" value="Ribosomal_uL16"/>
    <property type="match status" value="1"/>
</dbReference>
<dbReference type="STRING" id="1294263.JCM21531_3135"/>
<keyword evidence="3 8" id="KW-0699">rRNA-binding</keyword>
<dbReference type="CDD" id="cd01433">
    <property type="entry name" value="Ribosomal_L16_L10e"/>
    <property type="match status" value="1"/>
</dbReference>
<dbReference type="Pfam" id="PF00252">
    <property type="entry name" value="Ribosomal_L16"/>
    <property type="match status" value="1"/>
</dbReference>
<comment type="function">
    <text evidence="8 10">Binds 23S rRNA and is also seen to make contacts with the A and possibly P site tRNAs.</text>
</comment>
<dbReference type="GO" id="GO:0006412">
    <property type="term" value="P:translation"/>
    <property type="evidence" value="ECO:0007669"/>
    <property type="project" value="UniProtKB-UniRule"/>
</dbReference>
<dbReference type="Proteomes" id="UP000019109">
    <property type="component" value="Unassembled WGS sequence"/>
</dbReference>
<evidence type="ECO:0000256" key="7">
    <source>
        <dbReference type="ARBA" id="ARBA00035198"/>
    </source>
</evidence>
<dbReference type="SUPFAM" id="SSF54686">
    <property type="entry name" value="Ribosomal protein L16p/L10e"/>
    <property type="match status" value="1"/>
</dbReference>
<name>W4VA26_9FIRM</name>
<accession>W4VA26</accession>
<evidence type="ECO:0000256" key="8">
    <source>
        <dbReference type="HAMAP-Rule" id="MF_01342"/>
    </source>
</evidence>
<evidence type="ECO:0000256" key="11">
    <source>
        <dbReference type="SAM" id="MobiDB-lite"/>
    </source>
</evidence>
<dbReference type="InterPro" id="IPR036920">
    <property type="entry name" value="Ribosomal_uL16_sf"/>
</dbReference>
<dbReference type="PROSITE" id="PS00701">
    <property type="entry name" value="RIBOSOMAL_L16_2"/>
    <property type="match status" value="1"/>
</dbReference>
<evidence type="ECO:0000256" key="4">
    <source>
        <dbReference type="ARBA" id="ARBA00022884"/>
    </source>
</evidence>
<evidence type="ECO:0000256" key="2">
    <source>
        <dbReference type="ARBA" id="ARBA00022555"/>
    </source>
</evidence>
<gene>
    <name evidence="8" type="primary">rplP</name>
    <name evidence="12" type="ORF">JCM21531_3135</name>
</gene>
<dbReference type="OrthoDB" id="9802589at2"/>
<dbReference type="GO" id="GO:0000049">
    <property type="term" value="F:tRNA binding"/>
    <property type="evidence" value="ECO:0007669"/>
    <property type="project" value="UniProtKB-KW"/>
</dbReference>
<dbReference type="PROSITE" id="PS00586">
    <property type="entry name" value="RIBOSOMAL_L16_1"/>
    <property type="match status" value="1"/>
</dbReference>
<evidence type="ECO:0000313" key="13">
    <source>
        <dbReference type="Proteomes" id="UP000019109"/>
    </source>
</evidence>
<comment type="similarity">
    <text evidence="1 8 9">Belongs to the universal ribosomal protein uL16 family.</text>
</comment>
<proteinExistence type="inferred from homology"/>
<evidence type="ECO:0000256" key="9">
    <source>
        <dbReference type="RuleBase" id="RU004413"/>
    </source>
</evidence>
<dbReference type="InterPro" id="IPR016180">
    <property type="entry name" value="Ribosomal_uL16_dom"/>
</dbReference>
<evidence type="ECO:0000256" key="6">
    <source>
        <dbReference type="ARBA" id="ARBA00023274"/>
    </source>
</evidence>
<evidence type="ECO:0000256" key="10">
    <source>
        <dbReference type="RuleBase" id="RU004414"/>
    </source>
</evidence>
<dbReference type="InterPro" id="IPR047873">
    <property type="entry name" value="Ribosomal_uL16"/>
</dbReference>
<evidence type="ECO:0000313" key="12">
    <source>
        <dbReference type="EMBL" id="GAE89594.1"/>
    </source>
</evidence>
<keyword evidence="2 8" id="KW-0820">tRNA-binding</keyword>
<reference evidence="12" key="1">
    <citation type="journal article" date="2014" name="Genome Announc.">
        <title>Draft Genome Sequence of Clostridium straminisolvens Strain JCM 21531T, Isolated from a Cellulose-Degrading Bacterial Community.</title>
        <authorList>
            <person name="Yuki M."/>
            <person name="Oshima K."/>
            <person name="Suda W."/>
            <person name="Sakamoto M."/>
            <person name="Kitamura K."/>
            <person name="Iida T."/>
            <person name="Hattori M."/>
            <person name="Ohkuma M."/>
        </authorList>
    </citation>
    <scope>NUCLEOTIDE SEQUENCE [LARGE SCALE GENOMIC DNA]</scope>
    <source>
        <strain evidence="12">JCM 21531</strain>
    </source>
</reference>
<keyword evidence="5 8" id="KW-0689">Ribosomal protein</keyword>
<evidence type="ECO:0000256" key="3">
    <source>
        <dbReference type="ARBA" id="ARBA00022730"/>
    </source>
</evidence>
<dbReference type="NCBIfam" id="TIGR01164">
    <property type="entry name" value="rplP_bact"/>
    <property type="match status" value="1"/>
</dbReference>
<keyword evidence="4 8" id="KW-0694">RNA-binding</keyword>
<dbReference type="RefSeq" id="WP_038289962.1">
    <property type="nucleotide sequence ID" value="NZ_BAVR01000040.1"/>
</dbReference>
<sequence length="145" mass="16218">MLMPKRVKRRKVQRGRMKGVATRGNKVVHGDFGLQALEPAWITSNQIEAARIAMTRFIKRGGKVWIKIFPDKPVTAKPAETRMGSGKGSPEYWVAVVKPGRVMFEIAGVSEEVAREALRLAMHKLPIKCKFVTREDEMGGEANES</sequence>
<organism evidence="12 13">
    <name type="scientific">Acetivibrio straminisolvens JCM 21531</name>
    <dbReference type="NCBI Taxonomy" id="1294263"/>
    <lineage>
        <taxon>Bacteria</taxon>
        <taxon>Bacillati</taxon>
        <taxon>Bacillota</taxon>
        <taxon>Clostridia</taxon>
        <taxon>Eubacteriales</taxon>
        <taxon>Oscillospiraceae</taxon>
        <taxon>Acetivibrio</taxon>
    </lineage>
</organism>
<dbReference type="GO" id="GO:0022625">
    <property type="term" value="C:cytosolic large ribosomal subunit"/>
    <property type="evidence" value="ECO:0007669"/>
    <property type="project" value="TreeGrafter"/>
</dbReference>
<dbReference type="AlphaFoldDB" id="W4VA26"/>
<dbReference type="EMBL" id="BAVR01000040">
    <property type="protein sequence ID" value="GAE89594.1"/>
    <property type="molecule type" value="Genomic_DNA"/>
</dbReference>
<dbReference type="FunFam" id="3.90.1170.10:FF:000001">
    <property type="entry name" value="50S ribosomal protein L16"/>
    <property type="match status" value="1"/>
</dbReference>
<keyword evidence="13" id="KW-1185">Reference proteome</keyword>
<dbReference type="Gene3D" id="3.90.1170.10">
    <property type="entry name" value="Ribosomal protein L10e/L16"/>
    <property type="match status" value="1"/>
</dbReference>
<keyword evidence="6 8" id="KW-0687">Ribonucleoprotein</keyword>
<evidence type="ECO:0000256" key="1">
    <source>
        <dbReference type="ARBA" id="ARBA00008931"/>
    </source>
</evidence>
<comment type="caution">
    <text evidence="12">The sequence shown here is derived from an EMBL/GenBank/DDBJ whole genome shotgun (WGS) entry which is preliminary data.</text>
</comment>
<dbReference type="InterPro" id="IPR020798">
    <property type="entry name" value="Ribosomal_uL16_CS"/>
</dbReference>
<dbReference type="GO" id="GO:0003735">
    <property type="term" value="F:structural constituent of ribosome"/>
    <property type="evidence" value="ECO:0007669"/>
    <property type="project" value="InterPro"/>
</dbReference>
<comment type="subunit">
    <text evidence="8 10">Part of the 50S ribosomal subunit.</text>
</comment>
<dbReference type="InterPro" id="IPR000114">
    <property type="entry name" value="Ribosomal_uL16_bact-type"/>
</dbReference>
<dbReference type="PANTHER" id="PTHR12220:SF13">
    <property type="entry name" value="LARGE RIBOSOMAL SUBUNIT PROTEIN UL16M"/>
    <property type="match status" value="1"/>
</dbReference>
<dbReference type="PRINTS" id="PR00060">
    <property type="entry name" value="RIBOSOMALL16"/>
</dbReference>
<feature type="compositionally biased region" description="Basic residues" evidence="11">
    <location>
        <begin position="1"/>
        <end position="17"/>
    </location>
</feature>
<feature type="region of interest" description="Disordered" evidence="11">
    <location>
        <begin position="1"/>
        <end position="20"/>
    </location>
</feature>
<dbReference type="PANTHER" id="PTHR12220">
    <property type="entry name" value="50S/60S RIBOSOMAL PROTEIN L16"/>
    <property type="match status" value="1"/>
</dbReference>
<evidence type="ECO:0000256" key="5">
    <source>
        <dbReference type="ARBA" id="ARBA00022980"/>
    </source>
</evidence>
<dbReference type="GO" id="GO:0019843">
    <property type="term" value="F:rRNA binding"/>
    <property type="evidence" value="ECO:0007669"/>
    <property type="project" value="UniProtKB-UniRule"/>
</dbReference>
<protein>
    <recommendedName>
        <fullName evidence="7 8">Large ribosomal subunit protein uL16</fullName>
    </recommendedName>
</protein>